<protein>
    <submittedName>
        <fullName evidence="2">Uncharacterized protein</fullName>
    </submittedName>
</protein>
<evidence type="ECO:0000313" key="3">
    <source>
        <dbReference type="Proteomes" id="UP001234989"/>
    </source>
</evidence>
<gene>
    <name evidence="2" type="ORF">MTR67_014022</name>
</gene>
<evidence type="ECO:0000313" key="2">
    <source>
        <dbReference type="EMBL" id="WMV20637.1"/>
    </source>
</evidence>
<feature type="compositionally biased region" description="Polar residues" evidence="1">
    <location>
        <begin position="32"/>
        <end position="43"/>
    </location>
</feature>
<reference evidence="2" key="1">
    <citation type="submission" date="2023-08" db="EMBL/GenBank/DDBJ databases">
        <title>A de novo genome assembly of Solanum verrucosum Schlechtendal, a Mexican diploid species geographically isolated from the other diploid A-genome species in potato relatives.</title>
        <authorList>
            <person name="Hosaka K."/>
        </authorList>
    </citation>
    <scope>NUCLEOTIDE SEQUENCE</scope>
    <source>
        <tissue evidence="2">Young leaves</tissue>
    </source>
</reference>
<name>A0AAF0QBH0_SOLVR</name>
<keyword evidence="3" id="KW-1185">Reference proteome</keyword>
<dbReference type="Proteomes" id="UP001234989">
    <property type="component" value="Chromosome 3"/>
</dbReference>
<accession>A0AAF0QBH0</accession>
<feature type="region of interest" description="Disordered" evidence="1">
    <location>
        <begin position="1"/>
        <end position="51"/>
    </location>
</feature>
<proteinExistence type="predicted"/>
<evidence type="ECO:0000256" key="1">
    <source>
        <dbReference type="SAM" id="MobiDB-lite"/>
    </source>
</evidence>
<dbReference type="EMBL" id="CP133614">
    <property type="protein sequence ID" value="WMV20637.1"/>
    <property type="molecule type" value="Genomic_DNA"/>
</dbReference>
<dbReference type="AlphaFoldDB" id="A0AAF0QBH0"/>
<organism evidence="2 3">
    <name type="scientific">Solanum verrucosum</name>
    <dbReference type="NCBI Taxonomy" id="315347"/>
    <lineage>
        <taxon>Eukaryota</taxon>
        <taxon>Viridiplantae</taxon>
        <taxon>Streptophyta</taxon>
        <taxon>Embryophyta</taxon>
        <taxon>Tracheophyta</taxon>
        <taxon>Spermatophyta</taxon>
        <taxon>Magnoliopsida</taxon>
        <taxon>eudicotyledons</taxon>
        <taxon>Gunneridae</taxon>
        <taxon>Pentapetalae</taxon>
        <taxon>asterids</taxon>
        <taxon>lamiids</taxon>
        <taxon>Solanales</taxon>
        <taxon>Solanaceae</taxon>
        <taxon>Solanoideae</taxon>
        <taxon>Solaneae</taxon>
        <taxon>Solanum</taxon>
    </lineage>
</organism>
<sequence>MFSLQGDGVEVTHKVPTDNIDQSEEPSRHSPSELNYQSVYNDLNDQEKEDRQDVPIEVNKEGSQIKNDQADFNNSSFVCSSSRFPFTFDLKYSFASMSDVDLITLYMHFWKKLNEGMLEGQRKTIQKEKGCLTIMISFWNCHCPKQELFYKLAYKYQLLDDSVQQHAFDSEFTRIRYVALLWNYGMQKIQADATIDSEAPERPIRIHRDCDSSERITIN</sequence>